<organism evidence="8 9">
    <name type="scientific">Azospirillum palustre</name>
    <dbReference type="NCBI Taxonomy" id="2044885"/>
    <lineage>
        <taxon>Bacteria</taxon>
        <taxon>Pseudomonadati</taxon>
        <taxon>Pseudomonadota</taxon>
        <taxon>Alphaproteobacteria</taxon>
        <taxon>Rhodospirillales</taxon>
        <taxon>Azospirillaceae</taxon>
        <taxon>Azospirillum</taxon>
    </lineage>
</organism>
<dbReference type="InterPro" id="IPR035658">
    <property type="entry name" value="TrbF"/>
</dbReference>
<feature type="domain" description="Bacterial virulence protein VirB8" evidence="7">
    <location>
        <begin position="24"/>
        <end position="229"/>
    </location>
</feature>
<evidence type="ECO:0000256" key="3">
    <source>
        <dbReference type="ARBA" id="ARBA00022989"/>
    </source>
</evidence>
<sequence>MKTRALRKPKAPAKPPTETPYLSARREWNERYGSYIARANAWRLTALSSLAIAALAVGGVVWIGSQNRLVPYVVETNKLGDAVGVRRADQIYVPNERVIRSQLARWVSNIRSVYVDAAAERALIDEAFAMLNKRGAAYPQILEHFRSNDPFKRAETETVTVEVQSVLPISQDTWRIEWRESVMNRDGSAKQPPVSWQATVTISIAPPATEQAILMNPMGVYVNSYSWSQRLI</sequence>
<evidence type="ECO:0000259" key="7">
    <source>
        <dbReference type="Pfam" id="PF04335"/>
    </source>
</evidence>
<dbReference type="AlphaFoldDB" id="A0A2B8BCF3"/>
<dbReference type="EMBL" id="PDKW01000037">
    <property type="protein sequence ID" value="PGH59024.1"/>
    <property type="molecule type" value="Genomic_DNA"/>
</dbReference>
<protein>
    <submittedName>
        <fullName evidence="8">Conjugal transfer protein</fullName>
    </submittedName>
</protein>
<keyword evidence="9" id="KW-1185">Reference proteome</keyword>
<reference evidence="9" key="1">
    <citation type="submission" date="2017-10" db="EMBL/GenBank/DDBJ databases">
        <authorList>
            <person name="Kravchenko I.K."/>
            <person name="Grouzdev D.S."/>
        </authorList>
    </citation>
    <scope>NUCLEOTIDE SEQUENCE [LARGE SCALE GENOMIC DNA]</scope>
    <source>
        <strain evidence="9">B2</strain>
    </source>
</reference>
<name>A0A2B8BCF3_9PROT</name>
<proteinExistence type="predicted"/>
<keyword evidence="4 6" id="KW-0472">Membrane</keyword>
<dbReference type="InterPro" id="IPR032710">
    <property type="entry name" value="NTF2-like_dom_sf"/>
</dbReference>
<dbReference type="CDD" id="cd16425">
    <property type="entry name" value="TrbF"/>
    <property type="match status" value="1"/>
</dbReference>
<dbReference type="OrthoDB" id="597581at2"/>
<feature type="region of interest" description="Disordered" evidence="5">
    <location>
        <begin position="1"/>
        <end position="20"/>
    </location>
</feature>
<keyword evidence="3 6" id="KW-1133">Transmembrane helix</keyword>
<evidence type="ECO:0000256" key="6">
    <source>
        <dbReference type="SAM" id="Phobius"/>
    </source>
</evidence>
<evidence type="ECO:0000256" key="4">
    <source>
        <dbReference type="ARBA" id="ARBA00023136"/>
    </source>
</evidence>
<dbReference type="InterPro" id="IPR007430">
    <property type="entry name" value="VirB8"/>
</dbReference>
<dbReference type="NCBIfam" id="NF010446">
    <property type="entry name" value="PRK13872.1"/>
    <property type="match status" value="1"/>
</dbReference>
<evidence type="ECO:0000256" key="1">
    <source>
        <dbReference type="ARBA" id="ARBA00004167"/>
    </source>
</evidence>
<evidence type="ECO:0000256" key="5">
    <source>
        <dbReference type="SAM" id="MobiDB-lite"/>
    </source>
</evidence>
<dbReference type="RefSeq" id="WP_098735016.1">
    <property type="nucleotide sequence ID" value="NZ_PDKW01000037.1"/>
</dbReference>
<evidence type="ECO:0000256" key="2">
    <source>
        <dbReference type="ARBA" id="ARBA00022692"/>
    </source>
</evidence>
<dbReference type="Gene3D" id="3.10.450.230">
    <property type="entry name" value="VirB8 protein"/>
    <property type="match status" value="1"/>
</dbReference>
<dbReference type="Proteomes" id="UP000225379">
    <property type="component" value="Unassembled WGS sequence"/>
</dbReference>
<accession>A0A2B8BCF3</accession>
<evidence type="ECO:0000313" key="9">
    <source>
        <dbReference type="Proteomes" id="UP000225379"/>
    </source>
</evidence>
<evidence type="ECO:0000313" key="8">
    <source>
        <dbReference type="EMBL" id="PGH59024.1"/>
    </source>
</evidence>
<keyword evidence="2 6" id="KW-0812">Transmembrane</keyword>
<dbReference type="Pfam" id="PF04335">
    <property type="entry name" value="VirB8"/>
    <property type="match status" value="1"/>
</dbReference>
<feature type="transmembrane region" description="Helical" evidence="6">
    <location>
        <begin position="41"/>
        <end position="63"/>
    </location>
</feature>
<comment type="caution">
    <text evidence="8">The sequence shown here is derived from an EMBL/GenBank/DDBJ whole genome shotgun (WGS) entry which is preliminary data.</text>
</comment>
<gene>
    <name evidence="8" type="ORF">CRT60_03305</name>
</gene>
<feature type="compositionally biased region" description="Basic residues" evidence="5">
    <location>
        <begin position="1"/>
        <end position="11"/>
    </location>
</feature>
<comment type="subcellular location">
    <subcellularLocation>
        <location evidence="1">Membrane</location>
        <topology evidence="1">Single-pass membrane protein</topology>
    </subcellularLocation>
</comment>
<dbReference type="SUPFAM" id="SSF54427">
    <property type="entry name" value="NTF2-like"/>
    <property type="match status" value="1"/>
</dbReference>
<dbReference type="GO" id="GO:0016020">
    <property type="term" value="C:membrane"/>
    <property type="evidence" value="ECO:0007669"/>
    <property type="project" value="UniProtKB-SubCell"/>
</dbReference>